<dbReference type="RefSeq" id="XP_013793513.1">
    <property type="nucleotide sequence ID" value="XM_013938059.1"/>
</dbReference>
<proteinExistence type="predicted"/>
<dbReference type="Proteomes" id="UP000694941">
    <property type="component" value="Unplaced"/>
</dbReference>
<evidence type="ECO:0000256" key="1">
    <source>
        <dbReference type="SAM" id="MobiDB-lite"/>
    </source>
</evidence>
<feature type="non-terminal residue" evidence="3">
    <location>
        <position position="1"/>
    </location>
</feature>
<feature type="compositionally biased region" description="Basic and acidic residues" evidence="1">
    <location>
        <begin position="15"/>
        <end position="32"/>
    </location>
</feature>
<keyword evidence="2" id="KW-1185">Reference proteome</keyword>
<name>A0ABM1C3H9_LIMPO</name>
<evidence type="ECO:0000313" key="2">
    <source>
        <dbReference type="Proteomes" id="UP000694941"/>
    </source>
</evidence>
<feature type="compositionally biased region" description="Basic and acidic residues" evidence="1">
    <location>
        <begin position="50"/>
        <end position="59"/>
    </location>
</feature>
<feature type="non-terminal residue" evidence="3">
    <location>
        <position position="165"/>
    </location>
</feature>
<dbReference type="GeneID" id="106477504"/>
<protein>
    <submittedName>
        <fullName evidence="3">SET domain-containing protein 5-like</fullName>
    </submittedName>
</protein>
<sequence>TREERKLEAIMRAFEQMEKSEKKKQQAREKISQQKVQKHQTGHDGVQLVEEEKLQKSEEDGNTLEGESTKKTQLNGDLMSSEEGKLPSQSQSSQHTPYHKRGKKRRASGSASRRRTRTNSGSSEILSPDEGSLDHFQSSASMQQLAFDLAGSDRREGFIFPKSKR</sequence>
<reference evidence="3" key="1">
    <citation type="submission" date="2025-08" db="UniProtKB">
        <authorList>
            <consortium name="RefSeq"/>
        </authorList>
    </citation>
    <scope>IDENTIFICATION</scope>
    <source>
        <tissue evidence="3">Muscle</tissue>
    </source>
</reference>
<feature type="compositionally biased region" description="Basic residues" evidence="1">
    <location>
        <begin position="97"/>
        <end position="117"/>
    </location>
</feature>
<gene>
    <name evidence="3" type="primary">LOC106477504</name>
</gene>
<feature type="compositionally biased region" description="Polar residues" evidence="1">
    <location>
        <begin position="87"/>
        <end position="96"/>
    </location>
</feature>
<feature type="region of interest" description="Disordered" evidence="1">
    <location>
        <begin position="15"/>
        <end position="139"/>
    </location>
</feature>
<accession>A0ABM1C3H9</accession>
<organism evidence="2 3">
    <name type="scientific">Limulus polyphemus</name>
    <name type="common">Atlantic horseshoe crab</name>
    <dbReference type="NCBI Taxonomy" id="6850"/>
    <lineage>
        <taxon>Eukaryota</taxon>
        <taxon>Metazoa</taxon>
        <taxon>Ecdysozoa</taxon>
        <taxon>Arthropoda</taxon>
        <taxon>Chelicerata</taxon>
        <taxon>Merostomata</taxon>
        <taxon>Xiphosura</taxon>
        <taxon>Limulidae</taxon>
        <taxon>Limulus</taxon>
    </lineage>
</organism>
<evidence type="ECO:0000313" key="3">
    <source>
        <dbReference type="RefSeq" id="XP_013793513.1"/>
    </source>
</evidence>